<dbReference type="AlphaFoldDB" id="A0A7V8K6X5"/>
<proteinExistence type="predicted"/>
<accession>A0A7V8K6X5</accession>
<comment type="caution">
    <text evidence="1">The sequence shown here is derived from an EMBL/GenBank/DDBJ whole genome shotgun (WGS) entry which is preliminary data.</text>
</comment>
<keyword evidence="2" id="KW-1185">Reference proteome</keyword>
<dbReference type="EMBL" id="MWIP01000008">
    <property type="protein sequence ID" value="KAF1686186.1"/>
    <property type="molecule type" value="Genomic_DNA"/>
</dbReference>
<dbReference type="InterPro" id="IPR053733">
    <property type="entry name" value="Heme_Transport_Util_sf"/>
</dbReference>
<evidence type="ECO:0000313" key="1">
    <source>
        <dbReference type="EMBL" id="KAF1686186.1"/>
    </source>
</evidence>
<protein>
    <submittedName>
        <fullName evidence="1">Hemin transport protein</fullName>
    </submittedName>
</protein>
<organism evidence="1 2">
    <name type="scientific">Pseudoxanthomonas broegbernensis</name>
    <dbReference type="NCBI Taxonomy" id="83619"/>
    <lineage>
        <taxon>Bacteria</taxon>
        <taxon>Pseudomonadati</taxon>
        <taxon>Pseudomonadota</taxon>
        <taxon>Gammaproteobacteria</taxon>
        <taxon>Lysobacterales</taxon>
        <taxon>Lysobacteraceae</taxon>
        <taxon>Pseudoxanthomonas</taxon>
    </lineage>
</organism>
<reference evidence="1 2" key="1">
    <citation type="submission" date="2017-10" db="EMBL/GenBank/DDBJ databases">
        <title>Whole genome sequencing of Pseudoxanthomonas broegbernensis DSM 12573(T).</title>
        <authorList>
            <person name="Kumar S."/>
            <person name="Bansal K."/>
            <person name="Kaur A."/>
            <person name="Patil P."/>
            <person name="Sharma S."/>
            <person name="Patil P.B."/>
        </authorList>
    </citation>
    <scope>NUCLEOTIDE SEQUENCE [LARGE SCALE GENOMIC DNA]</scope>
    <source>
        <strain evidence="1 2">DSM 12573</strain>
    </source>
</reference>
<dbReference type="SUPFAM" id="SSF144064">
    <property type="entry name" value="Heme iron utilization protein-like"/>
    <property type="match status" value="1"/>
</dbReference>
<gene>
    <name evidence="1" type="ORF">B1992_09130</name>
</gene>
<evidence type="ECO:0000313" key="2">
    <source>
        <dbReference type="Proteomes" id="UP000462066"/>
    </source>
</evidence>
<dbReference type="Proteomes" id="UP000462066">
    <property type="component" value="Unassembled WGS sequence"/>
</dbReference>
<name>A0A7V8K6X5_9GAMM</name>
<sequence>MAQIVANAAAHRGAALPQPRQLAELGTVLCMYRPQRGSELAGWTQAVRAECRTGMDSDGPYESLRFFDCHGRCCWRLFLLPDSDFLAWDILVAQLPARAEEEGAQGGVTERLWRRLAGRLGGGDWRLCALRLHALPQSGWTAALAASPAPVSAVGVAIARRIARQEGAVGEVRLDDCCCAGAAVATGLSPTGGSEVPLVRL</sequence>
<dbReference type="Gene3D" id="3.40.1570.10">
    <property type="entry name" value="HemS/ChuS/ChuX like domains"/>
    <property type="match status" value="1"/>
</dbReference>